<dbReference type="Proteomes" id="UP001161580">
    <property type="component" value="Unassembled WGS sequence"/>
</dbReference>
<dbReference type="PANTHER" id="PTHR30386:SF24">
    <property type="entry name" value="MULTIDRUG RESISTANCE EFFLUX PUMP"/>
    <property type="match status" value="1"/>
</dbReference>
<evidence type="ECO:0000313" key="5">
    <source>
        <dbReference type="Proteomes" id="UP001161580"/>
    </source>
</evidence>
<protein>
    <submittedName>
        <fullName evidence="4">HlyD family secretion protein</fullName>
    </submittedName>
</protein>
<dbReference type="Gene3D" id="1.10.287.470">
    <property type="entry name" value="Helix hairpin bin"/>
    <property type="match status" value="2"/>
</dbReference>
<keyword evidence="5" id="KW-1185">Reference proteome</keyword>
<proteinExistence type="predicted"/>
<keyword evidence="1" id="KW-0175">Coiled coil</keyword>
<gene>
    <name evidence="4" type="ORF">MRS75_23515</name>
</gene>
<evidence type="ECO:0000259" key="2">
    <source>
        <dbReference type="Pfam" id="PF25917"/>
    </source>
</evidence>
<dbReference type="InterPro" id="IPR050739">
    <property type="entry name" value="MFP"/>
</dbReference>
<dbReference type="Pfam" id="PF25917">
    <property type="entry name" value="BSH_RND"/>
    <property type="match status" value="1"/>
</dbReference>
<dbReference type="SUPFAM" id="SSF111369">
    <property type="entry name" value="HlyD-like secretion proteins"/>
    <property type="match status" value="3"/>
</dbReference>
<evidence type="ECO:0000256" key="1">
    <source>
        <dbReference type="SAM" id="Coils"/>
    </source>
</evidence>
<comment type="caution">
    <text evidence="4">The sequence shown here is derived from an EMBL/GenBank/DDBJ whole genome shotgun (WGS) entry which is preliminary data.</text>
</comment>
<organism evidence="4 5">
    <name type="scientific">Ferirhizobium litorale</name>
    <dbReference type="NCBI Taxonomy" id="2927786"/>
    <lineage>
        <taxon>Bacteria</taxon>
        <taxon>Pseudomonadati</taxon>
        <taxon>Pseudomonadota</taxon>
        <taxon>Alphaproteobacteria</taxon>
        <taxon>Hyphomicrobiales</taxon>
        <taxon>Rhizobiaceae</taxon>
        <taxon>Ferirhizobium</taxon>
    </lineage>
</organism>
<dbReference type="GO" id="GO:0055085">
    <property type="term" value="P:transmembrane transport"/>
    <property type="evidence" value="ECO:0007669"/>
    <property type="project" value="InterPro"/>
</dbReference>
<dbReference type="Gene3D" id="2.40.50.100">
    <property type="match status" value="1"/>
</dbReference>
<dbReference type="Pfam" id="PF25963">
    <property type="entry name" value="Beta-barrel_AAEA"/>
    <property type="match status" value="1"/>
</dbReference>
<dbReference type="Gene3D" id="2.40.30.170">
    <property type="match status" value="1"/>
</dbReference>
<evidence type="ECO:0000259" key="3">
    <source>
        <dbReference type="Pfam" id="PF25963"/>
    </source>
</evidence>
<feature type="coiled-coil region" evidence="1">
    <location>
        <begin position="166"/>
        <end position="193"/>
    </location>
</feature>
<reference evidence="4" key="1">
    <citation type="submission" date="2022-03" db="EMBL/GenBank/DDBJ databases">
        <title>Fererhizobium litorale gen. nov., sp. nov., isolated from sandy sediments of the Sea of Japan seashore.</title>
        <authorList>
            <person name="Romanenko L."/>
            <person name="Kurilenko V."/>
            <person name="Otstavnykh N."/>
            <person name="Svetashev V."/>
            <person name="Tekutyeva L."/>
            <person name="Isaeva M."/>
            <person name="Mikhailov V."/>
        </authorList>
    </citation>
    <scope>NUCLEOTIDE SEQUENCE</scope>
    <source>
        <strain evidence="4">KMM 9576</strain>
    </source>
</reference>
<evidence type="ECO:0000313" key="4">
    <source>
        <dbReference type="EMBL" id="MDI7925030.1"/>
    </source>
</evidence>
<dbReference type="EMBL" id="JALDYZ010000022">
    <property type="protein sequence ID" value="MDI7925030.1"/>
    <property type="molecule type" value="Genomic_DNA"/>
</dbReference>
<feature type="coiled-coil region" evidence="1">
    <location>
        <begin position="79"/>
        <end position="106"/>
    </location>
</feature>
<dbReference type="PANTHER" id="PTHR30386">
    <property type="entry name" value="MEMBRANE FUSION SUBUNIT OF EMRAB-TOLC MULTIDRUG EFFLUX PUMP"/>
    <property type="match status" value="1"/>
</dbReference>
<dbReference type="RefSeq" id="WP_311789240.1">
    <property type="nucleotide sequence ID" value="NZ_JALDYY010000026.1"/>
</dbReference>
<feature type="domain" description="p-hydroxybenzoic acid efflux pump subunit AaeA-like beta-barrel" evidence="3">
    <location>
        <begin position="248"/>
        <end position="338"/>
    </location>
</feature>
<name>A0AAE3QH02_9HYPH</name>
<accession>A0AAE3QH02</accession>
<sequence length="348" mass="37113">MRRILKIVVLSGLACLVVVLGSSGWTWWQTGRFEEATDNAYLRADITSLAPKVAGYVVEVGVEDNQQVKAGDVLFRIDDRDYKARLAQAEANIVAAEAALANLAAERGLQRAAIEQSKAQLDSAVAAQTLARLNFERYTSLTKARTASRAQFEQSEASRDQSVAAVSAAKAALQAATKKLDVLAAQEESAKAALAQTKAARDLAQLDLDNTVVKAPVDGVVGNRQVRVGRFVTTGASLLDIVPVDDIWIVANFKEVQLERIKSGQPARIQVDGYPDLEIRGTVASLAPGTGSAFSLIPSDNATGNFVRVVQRVPVKIILDENPMAGRLVPGLSARVAVRIAGSEGEAR</sequence>
<feature type="domain" description="Multidrug resistance protein MdtA-like barrel-sandwich hybrid" evidence="2">
    <location>
        <begin position="48"/>
        <end position="238"/>
    </location>
</feature>
<dbReference type="AlphaFoldDB" id="A0AAE3QH02"/>
<dbReference type="InterPro" id="IPR058625">
    <property type="entry name" value="MdtA-like_BSH"/>
</dbReference>
<dbReference type="InterPro" id="IPR058634">
    <property type="entry name" value="AaeA-lik-b-barrel"/>
</dbReference>